<evidence type="ECO:0000313" key="2">
    <source>
        <dbReference type="Proteomes" id="UP000295075"/>
    </source>
</evidence>
<reference evidence="1 2" key="1">
    <citation type="submission" date="2019-03" db="EMBL/GenBank/DDBJ databases">
        <title>Draft genome sequences of novel Actinobacteria.</title>
        <authorList>
            <person name="Sahin N."/>
            <person name="Ay H."/>
            <person name="Saygin H."/>
        </authorList>
    </citation>
    <scope>NUCLEOTIDE SEQUENCE [LARGE SCALE GENOMIC DNA]</scope>
    <source>
        <strain evidence="1 2">JCM 30547</strain>
    </source>
</reference>
<dbReference type="EMBL" id="SMKA01000185">
    <property type="protein sequence ID" value="TDC22638.1"/>
    <property type="molecule type" value="Genomic_DNA"/>
</dbReference>
<organism evidence="1 2">
    <name type="scientific">Kribbella albertanoniae</name>
    <dbReference type="NCBI Taxonomy" id="1266829"/>
    <lineage>
        <taxon>Bacteria</taxon>
        <taxon>Bacillati</taxon>
        <taxon>Actinomycetota</taxon>
        <taxon>Actinomycetes</taxon>
        <taxon>Propionibacteriales</taxon>
        <taxon>Kribbellaceae</taxon>
        <taxon>Kribbella</taxon>
    </lineage>
</organism>
<dbReference type="AlphaFoldDB" id="A0A4R4PKY6"/>
<protein>
    <submittedName>
        <fullName evidence="1">Uncharacterized protein</fullName>
    </submittedName>
</protein>
<accession>A0A4R4PKY6</accession>
<name>A0A4R4PKY6_9ACTN</name>
<sequence>MPTHLPQLDIGTALATVTLPLHLNWSDPGRRYNLRDRADRARVYETVLREGGPEDILKYVDGALLVDLWPDLVLPRDVRALWTKLIEDAASP</sequence>
<proteinExistence type="predicted"/>
<keyword evidence="2" id="KW-1185">Reference proteome</keyword>
<evidence type="ECO:0000313" key="1">
    <source>
        <dbReference type="EMBL" id="TDC22638.1"/>
    </source>
</evidence>
<dbReference type="OrthoDB" id="9803128at2"/>
<gene>
    <name evidence="1" type="ORF">E1261_30325</name>
</gene>
<dbReference type="Proteomes" id="UP000295075">
    <property type="component" value="Unassembled WGS sequence"/>
</dbReference>
<comment type="caution">
    <text evidence="1">The sequence shown here is derived from an EMBL/GenBank/DDBJ whole genome shotgun (WGS) entry which is preliminary data.</text>
</comment>
<dbReference type="RefSeq" id="WP_132412568.1">
    <property type="nucleotide sequence ID" value="NZ_SMKA01000185.1"/>
</dbReference>